<proteinExistence type="predicted"/>
<accession>A0A0N5B035</accession>
<name>A0A0N5B035_9BILA</name>
<sequence>SRCYPECDSTCKQYCVRSAIPDECYSSCSRICQNFGCTMTAQSCLALCDESCLNRCVTILNAEDCQPYCRQTCQRTCLITSQLLVPCQYQALSDTVSDAASKCRCQPGYTPCSSQLCCAKKA</sequence>
<dbReference type="Proteomes" id="UP000046393">
    <property type="component" value="Unplaced"/>
</dbReference>
<dbReference type="AlphaFoldDB" id="A0A0N5B035"/>
<keyword evidence="1" id="KW-1185">Reference proteome</keyword>
<reference evidence="2" key="1">
    <citation type="submission" date="2017-02" db="UniProtKB">
        <authorList>
            <consortium name="WormBaseParasite"/>
        </authorList>
    </citation>
    <scope>IDENTIFICATION</scope>
</reference>
<dbReference type="WBParaSite" id="SMUV_0001062601-mRNA-1">
    <property type="protein sequence ID" value="SMUV_0001062601-mRNA-1"/>
    <property type="gene ID" value="SMUV_0001062601"/>
</dbReference>
<evidence type="ECO:0000313" key="2">
    <source>
        <dbReference type="WBParaSite" id="SMUV_0001062601-mRNA-1"/>
    </source>
</evidence>
<evidence type="ECO:0000313" key="1">
    <source>
        <dbReference type="Proteomes" id="UP000046393"/>
    </source>
</evidence>
<protein>
    <submittedName>
        <fullName evidence="2">Cysteine rich repeat-containing domain protein</fullName>
    </submittedName>
</protein>
<organism evidence="1 2">
    <name type="scientific">Syphacia muris</name>
    <dbReference type="NCBI Taxonomy" id="451379"/>
    <lineage>
        <taxon>Eukaryota</taxon>
        <taxon>Metazoa</taxon>
        <taxon>Ecdysozoa</taxon>
        <taxon>Nematoda</taxon>
        <taxon>Chromadorea</taxon>
        <taxon>Rhabditida</taxon>
        <taxon>Spirurina</taxon>
        <taxon>Oxyuridomorpha</taxon>
        <taxon>Oxyuroidea</taxon>
        <taxon>Oxyuridae</taxon>
        <taxon>Syphacia</taxon>
    </lineage>
</organism>